<evidence type="ECO:0000259" key="2">
    <source>
        <dbReference type="SMART" id="SM00487"/>
    </source>
</evidence>
<protein>
    <recommendedName>
        <fullName evidence="2">Helicase ATP-binding domain-containing protein</fullName>
    </recommendedName>
</protein>
<dbReference type="AlphaFoldDB" id="A0A2V1P1M7"/>
<dbReference type="GO" id="GO:0005524">
    <property type="term" value="F:ATP binding"/>
    <property type="evidence" value="ECO:0007669"/>
    <property type="project" value="InterPro"/>
</dbReference>
<feature type="region of interest" description="Disordered" evidence="1">
    <location>
        <begin position="549"/>
        <end position="575"/>
    </location>
</feature>
<organism evidence="3 4">
    <name type="scientific">Salibaculum griseiflavum</name>
    <dbReference type="NCBI Taxonomy" id="1914409"/>
    <lineage>
        <taxon>Bacteria</taxon>
        <taxon>Pseudomonadati</taxon>
        <taxon>Pseudomonadota</taxon>
        <taxon>Alphaproteobacteria</taxon>
        <taxon>Rhodobacterales</taxon>
        <taxon>Roseobacteraceae</taxon>
        <taxon>Salibaculum</taxon>
    </lineage>
</organism>
<sequence length="688" mass="77143">MRDAIHVNYGQTGSSQQYNDMGMRPMQARVFAKRDEQYILVKAPPASGKSRALMFLGLDKLHNQGVRKVIVAVPEKSIGGSFQTTHLKEHGFFADWIVPNQWNLCLDIGTLEEGAVLEGKVNTLKTFLSKDNNEPIIVCTHSTLRAAFKKFDLSIFDHCLIAVDEFHHASSGENNRLGEVVRDLIKRGSAHIVAMTGSYFRGDAVMVLDPEDEARFTSVSYTYYEQLNGYKYLKSLGIGYHFYSGRYTKSIGEVLNPALKTIIHIPHIMNAASSKDKYREVHEILSFLGEYRGVEEDTGFHLIYNNDLKRTLKVADLVEDAPELRLKAQAALRDTSDKNKVDVIIALNLAKEGFDWIWCEHALTVGYRGSLTEIIQIIGRATRDAPDKKHAQFTNLVPEPDATEETVTSAVNDLLKAISASLLMQQVLAPKFKFRTKRVEDEDDTEDMTYDENTGEITVAIKGYKEPTSENVKSIIQNDINELIGAICQDPEISSQATADPDMTAERVNAHLIPKVIEEKFDNLNEVEVEELRQHVVAQMNIIGEAQNKALLTPNSPPSIEDDDPDQEGEPVGQGKNLGLMKLVRKFINVQEIDIDLIDQINPFKSAYEILSKDLNTTTLAQINSAISTKTVRITETEAARMIPKLEKFMELNGRPPSSLSENPSEKYLGQVYDFFLEMKRKQAAQGS</sequence>
<accession>A0A2V1P1M7</accession>
<feature type="domain" description="Helicase ATP-binding" evidence="2">
    <location>
        <begin position="19"/>
        <end position="227"/>
    </location>
</feature>
<dbReference type="InterPro" id="IPR014001">
    <property type="entry name" value="Helicase_ATP-bd"/>
</dbReference>
<dbReference type="RefSeq" id="WP_109390002.1">
    <property type="nucleotide sequence ID" value="NZ_QETF01000028.1"/>
</dbReference>
<evidence type="ECO:0000256" key="1">
    <source>
        <dbReference type="SAM" id="MobiDB-lite"/>
    </source>
</evidence>
<dbReference type="Proteomes" id="UP000245293">
    <property type="component" value="Unassembled WGS sequence"/>
</dbReference>
<dbReference type="InterPro" id="IPR027417">
    <property type="entry name" value="P-loop_NTPase"/>
</dbReference>
<feature type="compositionally biased region" description="Acidic residues" evidence="1">
    <location>
        <begin position="560"/>
        <end position="569"/>
    </location>
</feature>
<name>A0A2V1P1M7_9RHOB</name>
<dbReference type="OrthoDB" id="9803860at2"/>
<dbReference type="Gene3D" id="3.40.50.300">
    <property type="entry name" value="P-loop containing nucleotide triphosphate hydrolases"/>
    <property type="match status" value="2"/>
</dbReference>
<dbReference type="SMART" id="SM00487">
    <property type="entry name" value="DEXDc"/>
    <property type="match status" value="1"/>
</dbReference>
<reference evidence="4" key="1">
    <citation type="submission" date="2018-05" db="EMBL/GenBank/DDBJ databases">
        <authorList>
            <person name="Du Z."/>
            <person name="Wang X."/>
        </authorList>
    </citation>
    <scope>NUCLEOTIDE SEQUENCE [LARGE SCALE GENOMIC DNA]</scope>
    <source>
        <strain evidence="4">WDS4C29</strain>
    </source>
</reference>
<evidence type="ECO:0000313" key="3">
    <source>
        <dbReference type="EMBL" id="PWG15650.1"/>
    </source>
</evidence>
<dbReference type="InterPro" id="IPR011545">
    <property type="entry name" value="DEAD/DEAH_box_helicase_dom"/>
</dbReference>
<dbReference type="CDD" id="cd18785">
    <property type="entry name" value="SF2_C"/>
    <property type="match status" value="1"/>
</dbReference>
<comment type="caution">
    <text evidence="3">The sequence shown here is derived from an EMBL/GenBank/DDBJ whole genome shotgun (WGS) entry which is preliminary data.</text>
</comment>
<dbReference type="GO" id="GO:0003676">
    <property type="term" value="F:nucleic acid binding"/>
    <property type="evidence" value="ECO:0007669"/>
    <property type="project" value="InterPro"/>
</dbReference>
<evidence type="ECO:0000313" key="4">
    <source>
        <dbReference type="Proteomes" id="UP000245293"/>
    </source>
</evidence>
<dbReference type="SUPFAM" id="SSF52540">
    <property type="entry name" value="P-loop containing nucleoside triphosphate hydrolases"/>
    <property type="match status" value="1"/>
</dbReference>
<keyword evidence="4" id="KW-1185">Reference proteome</keyword>
<dbReference type="EMBL" id="QETF01000028">
    <property type="protein sequence ID" value="PWG15650.1"/>
    <property type="molecule type" value="Genomic_DNA"/>
</dbReference>
<dbReference type="Pfam" id="PF00270">
    <property type="entry name" value="DEAD"/>
    <property type="match status" value="1"/>
</dbReference>
<proteinExistence type="predicted"/>
<gene>
    <name evidence="3" type="ORF">DFK10_15790</name>
</gene>